<evidence type="ECO:0000313" key="4">
    <source>
        <dbReference type="EMBL" id="MEQ2168710.1"/>
    </source>
</evidence>
<dbReference type="InterPro" id="IPR006652">
    <property type="entry name" value="Kelch_1"/>
</dbReference>
<keyword evidence="2" id="KW-0677">Repeat</keyword>
<reference evidence="4 5" key="1">
    <citation type="submission" date="2021-06" db="EMBL/GenBank/DDBJ databases">
        <authorList>
            <person name="Palmer J.M."/>
        </authorList>
    </citation>
    <scope>NUCLEOTIDE SEQUENCE [LARGE SCALE GENOMIC DNA]</scope>
    <source>
        <strain evidence="4 5">GA_2019</strain>
        <tissue evidence="4">Muscle</tissue>
    </source>
</reference>
<feature type="chain" id="PRO_5047497115" evidence="3">
    <location>
        <begin position="21"/>
        <end position="285"/>
    </location>
</feature>
<dbReference type="SMART" id="SM00612">
    <property type="entry name" value="Kelch"/>
    <property type="match status" value="4"/>
</dbReference>
<evidence type="ECO:0000313" key="5">
    <source>
        <dbReference type="Proteomes" id="UP001476798"/>
    </source>
</evidence>
<organism evidence="4 5">
    <name type="scientific">Goodea atripinnis</name>
    <dbReference type="NCBI Taxonomy" id="208336"/>
    <lineage>
        <taxon>Eukaryota</taxon>
        <taxon>Metazoa</taxon>
        <taxon>Chordata</taxon>
        <taxon>Craniata</taxon>
        <taxon>Vertebrata</taxon>
        <taxon>Euteleostomi</taxon>
        <taxon>Actinopterygii</taxon>
        <taxon>Neopterygii</taxon>
        <taxon>Teleostei</taxon>
        <taxon>Neoteleostei</taxon>
        <taxon>Acanthomorphata</taxon>
        <taxon>Ovalentaria</taxon>
        <taxon>Atherinomorphae</taxon>
        <taxon>Cyprinodontiformes</taxon>
        <taxon>Goodeidae</taxon>
        <taxon>Goodea</taxon>
    </lineage>
</organism>
<evidence type="ECO:0000256" key="2">
    <source>
        <dbReference type="ARBA" id="ARBA00022737"/>
    </source>
</evidence>
<proteinExistence type="predicted"/>
<sequence>SNYLCLAVLDGVLCVIFLHGRNSPQTSPTATPCLMKSLSFEAQPEEQEEHPLSPMHYARSGLGTAALNGRLIAAGGYNREECLRTVECYDPNGDCWTFVAPMRTPRARFQMAVLMVGSAAHFISDVCRRHQAAVCELDGFMYVIGGAESWNCLNTVERYNPDNNTWTLVAPMNVARRGAAVAVHAGEPPSCWLSIAIYSKLFVVGGFDGSHALRCVEVYDPARNDWRMLGSMISSRSNAGVAMLGQTIYVVGGFDGNEFLSTVEVYNPETDEWNDCTKAPSPLSE</sequence>
<dbReference type="PANTHER" id="PTHR46344">
    <property type="entry name" value="OS02G0202900 PROTEIN"/>
    <property type="match status" value="1"/>
</dbReference>
<dbReference type="Proteomes" id="UP001476798">
    <property type="component" value="Unassembled WGS sequence"/>
</dbReference>
<dbReference type="EMBL" id="JAHRIO010031432">
    <property type="protein sequence ID" value="MEQ2168710.1"/>
    <property type="molecule type" value="Genomic_DNA"/>
</dbReference>
<dbReference type="Gene3D" id="2.120.10.80">
    <property type="entry name" value="Kelch-type beta propeller"/>
    <property type="match status" value="2"/>
</dbReference>
<name>A0ABV0NBD2_9TELE</name>
<keyword evidence="1" id="KW-0880">Kelch repeat</keyword>
<keyword evidence="5" id="KW-1185">Reference proteome</keyword>
<dbReference type="InterPro" id="IPR015915">
    <property type="entry name" value="Kelch-typ_b-propeller"/>
</dbReference>
<feature type="signal peptide" evidence="3">
    <location>
        <begin position="1"/>
        <end position="20"/>
    </location>
</feature>
<dbReference type="Pfam" id="PF01344">
    <property type="entry name" value="Kelch_1"/>
    <property type="match status" value="4"/>
</dbReference>
<accession>A0ABV0NBD2</accession>
<evidence type="ECO:0000256" key="1">
    <source>
        <dbReference type="ARBA" id="ARBA00022441"/>
    </source>
</evidence>
<gene>
    <name evidence="4" type="ORF">GOODEAATRI_017629</name>
</gene>
<keyword evidence="3" id="KW-0732">Signal</keyword>
<protein>
    <submittedName>
        <fullName evidence="4">Uncharacterized protein</fullName>
    </submittedName>
</protein>
<evidence type="ECO:0000256" key="3">
    <source>
        <dbReference type="SAM" id="SignalP"/>
    </source>
</evidence>
<dbReference type="PANTHER" id="PTHR46344:SF27">
    <property type="entry name" value="KELCH REPEAT SUPERFAMILY PROTEIN"/>
    <property type="match status" value="1"/>
</dbReference>
<feature type="non-terminal residue" evidence="4">
    <location>
        <position position="1"/>
    </location>
</feature>
<dbReference type="InterPro" id="IPR011043">
    <property type="entry name" value="Gal_Oxase/kelch_b-propeller"/>
</dbReference>
<dbReference type="SUPFAM" id="SSF50965">
    <property type="entry name" value="Galactose oxidase, central domain"/>
    <property type="match status" value="1"/>
</dbReference>
<comment type="caution">
    <text evidence="4">The sequence shown here is derived from an EMBL/GenBank/DDBJ whole genome shotgun (WGS) entry which is preliminary data.</text>
</comment>